<proteinExistence type="predicted"/>
<feature type="domain" description="YcxB-like C-terminal" evidence="1">
    <location>
        <begin position="112"/>
        <end position="167"/>
    </location>
</feature>
<evidence type="ECO:0000313" key="3">
    <source>
        <dbReference type="Proteomes" id="UP001202134"/>
    </source>
</evidence>
<evidence type="ECO:0000259" key="1">
    <source>
        <dbReference type="Pfam" id="PF14317"/>
    </source>
</evidence>
<dbReference type="InterPro" id="IPR025588">
    <property type="entry name" value="YcxB-like_C"/>
</dbReference>
<dbReference type="EMBL" id="JAKIKU010000001">
    <property type="protein sequence ID" value="MCL1043903.1"/>
    <property type="molecule type" value="Genomic_DNA"/>
</dbReference>
<reference evidence="2 3" key="1">
    <citation type="submission" date="2022-01" db="EMBL/GenBank/DDBJ databases">
        <title>Whole genome-based taxonomy of the Shewanellaceae.</title>
        <authorList>
            <person name="Martin-Rodriguez A.J."/>
        </authorList>
    </citation>
    <scope>NUCLEOTIDE SEQUENCE [LARGE SCALE GENOMIC DNA]</scope>
    <source>
        <strain evidence="2 3">DSM 24955</strain>
    </source>
</reference>
<accession>A0ABT0KJ81</accession>
<comment type="caution">
    <text evidence="2">The sequence shown here is derived from an EMBL/GenBank/DDBJ whole genome shotgun (WGS) entry which is preliminary data.</text>
</comment>
<dbReference type="Pfam" id="PF14317">
    <property type="entry name" value="YcxB"/>
    <property type="match status" value="1"/>
</dbReference>
<sequence length="172" mass="19480">MSTSNTPSTSETDNLTDIGFSFSQEYILDKSHFAETFDQSVVINNSPKRYLKAIAFIVAGFLMTQTDVSPYLAYFFIGLGAVEGLQVRFNRAWWLMRQLISKSANNPVTLTISEQGIHSKSAYIDHLLKWTDIVRAKETEQGFLLTTENLKHYVSKRCLNSAAINFIKLKVN</sequence>
<name>A0ABT0KJ81_9GAMM</name>
<keyword evidence="3" id="KW-1185">Reference proteome</keyword>
<gene>
    <name evidence="2" type="ORF">L2737_00965</name>
</gene>
<organism evidence="2 3">
    <name type="scientific">Shewanella electrodiphila</name>
    <dbReference type="NCBI Taxonomy" id="934143"/>
    <lineage>
        <taxon>Bacteria</taxon>
        <taxon>Pseudomonadati</taxon>
        <taxon>Pseudomonadota</taxon>
        <taxon>Gammaproteobacteria</taxon>
        <taxon>Alteromonadales</taxon>
        <taxon>Shewanellaceae</taxon>
        <taxon>Shewanella</taxon>
    </lineage>
</organism>
<dbReference type="Proteomes" id="UP001202134">
    <property type="component" value="Unassembled WGS sequence"/>
</dbReference>
<dbReference type="RefSeq" id="WP_248954462.1">
    <property type="nucleotide sequence ID" value="NZ_JAKIKU010000001.1"/>
</dbReference>
<evidence type="ECO:0000313" key="2">
    <source>
        <dbReference type="EMBL" id="MCL1043903.1"/>
    </source>
</evidence>
<protein>
    <submittedName>
        <fullName evidence="2">YcxB family protein</fullName>
    </submittedName>
</protein>